<dbReference type="Pfam" id="PF04641">
    <property type="entry name" value="Rtf2"/>
    <property type="match status" value="1"/>
</dbReference>
<feature type="compositionally biased region" description="Polar residues" evidence="4">
    <location>
        <begin position="272"/>
        <end position="286"/>
    </location>
</feature>
<evidence type="ECO:0000256" key="4">
    <source>
        <dbReference type="SAM" id="MobiDB-lite"/>
    </source>
</evidence>
<feature type="region of interest" description="Disordered" evidence="4">
    <location>
        <begin position="195"/>
        <end position="287"/>
    </location>
</feature>
<gene>
    <name evidence="5" type="ORF">C0Q70_16544</name>
</gene>
<dbReference type="CDD" id="cd16653">
    <property type="entry name" value="RING-like_Rtf2"/>
    <property type="match status" value="1"/>
</dbReference>
<proteinExistence type="inferred from homology"/>
<comment type="caution">
    <text evidence="5">The sequence shown here is derived from an EMBL/GenBank/DDBJ whole genome shotgun (WGS) entry which is preliminary data.</text>
</comment>
<evidence type="ECO:0000256" key="2">
    <source>
        <dbReference type="ARBA" id="ARBA00015157"/>
    </source>
</evidence>
<dbReference type="EMBL" id="PZQS01000010">
    <property type="protein sequence ID" value="PVD23278.1"/>
    <property type="molecule type" value="Genomic_DNA"/>
</dbReference>
<organism evidence="5 6">
    <name type="scientific">Pomacea canaliculata</name>
    <name type="common">Golden apple snail</name>
    <dbReference type="NCBI Taxonomy" id="400727"/>
    <lineage>
        <taxon>Eukaryota</taxon>
        <taxon>Metazoa</taxon>
        <taxon>Spiralia</taxon>
        <taxon>Lophotrochozoa</taxon>
        <taxon>Mollusca</taxon>
        <taxon>Gastropoda</taxon>
        <taxon>Caenogastropoda</taxon>
        <taxon>Architaenioglossa</taxon>
        <taxon>Ampullarioidea</taxon>
        <taxon>Ampullariidae</taxon>
        <taxon>Pomacea</taxon>
    </lineage>
</organism>
<feature type="compositionally biased region" description="Basic and acidic residues" evidence="4">
    <location>
        <begin position="240"/>
        <end position="271"/>
    </location>
</feature>
<sequence>MGCDGGTIPKRDELVKTKKKPEQKDKAADLAFRWRHCAISQEVLVQPIMACELGRLYNKESALEFLIDRSKFECASSFEHLRGLKDLKQLNLTKNPAGEKQNSAEKGDGYIDMQLADYICPVSGFEMNGKYRFCFLWSCGCVCSERAMKEVKTQTCHKCGKSFTENDVVVINGSDDDTTQNQYKMDNRRLLAKMAKKSKKTGKQDTPAETATSSDGCSSAKRPCLGPPSDASSTSCSSSEKSHLTAVADDKRRFTNGDIKQKPKASAENKGNKLSTSASRSIQQDPKASAVYKSLFTSCQEAKKQKQAHWVTFNPQYF</sequence>
<dbReference type="Proteomes" id="UP000245119">
    <property type="component" value="Linkage Group LG10"/>
</dbReference>
<name>A0A2T7NQ33_POMCA</name>
<evidence type="ECO:0000313" key="6">
    <source>
        <dbReference type="Proteomes" id="UP000245119"/>
    </source>
</evidence>
<evidence type="ECO:0000313" key="5">
    <source>
        <dbReference type="EMBL" id="PVD23278.1"/>
    </source>
</evidence>
<accession>A0A2T7NQ33</accession>
<feature type="compositionally biased region" description="Low complexity" evidence="4">
    <location>
        <begin position="229"/>
        <end position="239"/>
    </location>
</feature>
<dbReference type="AlphaFoldDB" id="A0A2T7NQ33"/>
<dbReference type="OMA" id="EFRWLHC"/>
<dbReference type="STRING" id="400727.A0A2T7NQ33"/>
<dbReference type="InterPro" id="IPR027799">
    <property type="entry name" value="Rtf2_RING-finger"/>
</dbReference>
<evidence type="ECO:0000256" key="1">
    <source>
        <dbReference type="ARBA" id="ARBA00009885"/>
    </source>
</evidence>
<dbReference type="GO" id="GO:0005634">
    <property type="term" value="C:nucleus"/>
    <property type="evidence" value="ECO:0007669"/>
    <property type="project" value="TreeGrafter"/>
</dbReference>
<dbReference type="PANTHER" id="PTHR12775">
    <property type="entry name" value="PROTEIN C20ORF43 HOMOLOG"/>
    <property type="match status" value="1"/>
</dbReference>
<evidence type="ECO:0000256" key="3">
    <source>
        <dbReference type="ARBA" id="ARBA00030367"/>
    </source>
</evidence>
<dbReference type="OrthoDB" id="247013at2759"/>
<comment type="similarity">
    <text evidence="1">Belongs to the rtf2 family.</text>
</comment>
<protein>
    <recommendedName>
        <fullName evidence="2">Replication termination factor 2</fullName>
    </recommendedName>
    <alternativeName>
        <fullName evidence="3">Replication termination factor 2 domain-containing protein 1</fullName>
    </alternativeName>
</protein>
<dbReference type="InterPro" id="IPR006735">
    <property type="entry name" value="Rtf2"/>
</dbReference>
<keyword evidence="6" id="KW-1185">Reference proteome</keyword>
<dbReference type="PANTHER" id="PTHR12775:SF0">
    <property type="entry name" value="REPLICATION TERMINATION FACTOR 2"/>
    <property type="match status" value="1"/>
</dbReference>
<feature type="compositionally biased region" description="Polar residues" evidence="4">
    <location>
        <begin position="207"/>
        <end position="217"/>
    </location>
</feature>
<reference evidence="5 6" key="1">
    <citation type="submission" date="2018-04" db="EMBL/GenBank/DDBJ databases">
        <title>The genome of golden apple snail Pomacea canaliculata provides insight into stress tolerance and invasive adaptation.</title>
        <authorList>
            <person name="Liu C."/>
            <person name="Liu B."/>
            <person name="Ren Y."/>
            <person name="Zhang Y."/>
            <person name="Wang H."/>
            <person name="Li S."/>
            <person name="Jiang F."/>
            <person name="Yin L."/>
            <person name="Zhang G."/>
            <person name="Qian W."/>
            <person name="Fan W."/>
        </authorList>
    </citation>
    <scope>NUCLEOTIDE SEQUENCE [LARGE SCALE GENOMIC DNA]</scope>
    <source>
        <strain evidence="5">SZHN2017</strain>
        <tissue evidence="5">Muscle</tissue>
    </source>
</reference>
<dbReference type="GO" id="GO:0006274">
    <property type="term" value="P:DNA replication termination"/>
    <property type="evidence" value="ECO:0007669"/>
    <property type="project" value="TreeGrafter"/>
</dbReference>